<dbReference type="InterPro" id="IPR032816">
    <property type="entry name" value="VTT_dom"/>
</dbReference>
<feature type="transmembrane region" description="Helical" evidence="7">
    <location>
        <begin position="125"/>
        <end position="148"/>
    </location>
</feature>
<dbReference type="RefSeq" id="WP_301592680.1">
    <property type="nucleotide sequence ID" value="NZ_JAPFQI010000038.1"/>
</dbReference>
<accession>A0ABT3P201</accession>
<feature type="transmembrane region" description="Helical" evidence="7">
    <location>
        <begin position="155"/>
        <end position="177"/>
    </location>
</feature>
<evidence type="ECO:0000256" key="1">
    <source>
        <dbReference type="ARBA" id="ARBA00004651"/>
    </source>
</evidence>
<proteinExistence type="inferred from homology"/>
<feature type="transmembrane region" description="Helical" evidence="7">
    <location>
        <begin position="12"/>
        <end position="38"/>
    </location>
</feature>
<feature type="transmembrane region" description="Helical" evidence="7">
    <location>
        <begin position="86"/>
        <end position="105"/>
    </location>
</feature>
<dbReference type="EMBL" id="JAPFQI010000038">
    <property type="protein sequence ID" value="MCW8088438.1"/>
    <property type="molecule type" value="Genomic_DNA"/>
</dbReference>
<dbReference type="Proteomes" id="UP001526430">
    <property type="component" value="Unassembled WGS sequence"/>
</dbReference>
<evidence type="ECO:0000256" key="5">
    <source>
        <dbReference type="ARBA" id="ARBA00022989"/>
    </source>
</evidence>
<dbReference type="PANTHER" id="PTHR30353">
    <property type="entry name" value="INNER MEMBRANE PROTEIN DEDA-RELATED"/>
    <property type="match status" value="1"/>
</dbReference>
<dbReference type="InterPro" id="IPR032818">
    <property type="entry name" value="DedA-like"/>
</dbReference>
<evidence type="ECO:0000313" key="10">
    <source>
        <dbReference type="Proteomes" id="UP001526430"/>
    </source>
</evidence>
<keyword evidence="10" id="KW-1185">Reference proteome</keyword>
<keyword evidence="5 7" id="KW-1133">Transmembrane helix</keyword>
<comment type="subcellular location">
    <subcellularLocation>
        <location evidence="1 7">Cell membrane</location>
        <topology evidence="1 7">Multi-pass membrane protein</topology>
    </subcellularLocation>
</comment>
<evidence type="ECO:0000313" key="9">
    <source>
        <dbReference type="EMBL" id="MCW8088438.1"/>
    </source>
</evidence>
<keyword evidence="6 7" id="KW-0472">Membrane</keyword>
<name>A0ABT3P201_9PROT</name>
<sequence length="194" mass="21484">MEDLWAEHGWWAYPLVFVWTFFEGETVVLVGGAAARVFGTPDPFLLFLVAWWGSFLGDQCWFFVGRRWGRPFVAKRPKLAARVERALKLLDRYGVLFILSFRFLYGIRNVASVAIGLSPMSWGKFAFWNFLAAALWSASFVAGGYFLGALLGPKGVAIALACVVLAAVVGVLFRHWWKRGATALSAREGTSPGA</sequence>
<reference evidence="9 10" key="1">
    <citation type="submission" date="2022-10" db="EMBL/GenBank/DDBJ databases">
        <title>Roseococcus glaciei nov., sp. nov., isolated from glacier.</title>
        <authorList>
            <person name="Liu Q."/>
            <person name="Xin Y.-H."/>
        </authorList>
    </citation>
    <scope>NUCLEOTIDE SEQUENCE [LARGE SCALE GENOMIC DNA]</scope>
    <source>
        <strain evidence="9 10">MDT2-1-1</strain>
    </source>
</reference>
<dbReference type="PANTHER" id="PTHR30353:SF15">
    <property type="entry name" value="INNER MEMBRANE PROTEIN YABI"/>
    <property type="match status" value="1"/>
</dbReference>
<comment type="caution">
    <text evidence="9">The sequence shown here is derived from an EMBL/GenBank/DDBJ whole genome shotgun (WGS) entry which is preliminary data.</text>
</comment>
<dbReference type="Pfam" id="PF09335">
    <property type="entry name" value="VTT_dom"/>
    <property type="match status" value="1"/>
</dbReference>
<keyword evidence="3 7" id="KW-1003">Cell membrane</keyword>
<comment type="similarity">
    <text evidence="2 7">Belongs to the DedA family.</text>
</comment>
<evidence type="ECO:0000256" key="6">
    <source>
        <dbReference type="ARBA" id="ARBA00023136"/>
    </source>
</evidence>
<evidence type="ECO:0000256" key="3">
    <source>
        <dbReference type="ARBA" id="ARBA00022475"/>
    </source>
</evidence>
<organism evidence="9 10">
    <name type="scientific">Sabulicella glaciei</name>
    <dbReference type="NCBI Taxonomy" id="2984948"/>
    <lineage>
        <taxon>Bacteria</taxon>
        <taxon>Pseudomonadati</taxon>
        <taxon>Pseudomonadota</taxon>
        <taxon>Alphaproteobacteria</taxon>
        <taxon>Acetobacterales</taxon>
        <taxon>Acetobacteraceae</taxon>
        <taxon>Sabulicella</taxon>
    </lineage>
</organism>
<feature type="transmembrane region" description="Helical" evidence="7">
    <location>
        <begin position="44"/>
        <end position="65"/>
    </location>
</feature>
<protein>
    <submittedName>
        <fullName evidence="9">DedA family protein</fullName>
    </submittedName>
</protein>
<feature type="domain" description="VTT" evidence="8">
    <location>
        <begin position="25"/>
        <end position="145"/>
    </location>
</feature>
<evidence type="ECO:0000259" key="8">
    <source>
        <dbReference type="Pfam" id="PF09335"/>
    </source>
</evidence>
<gene>
    <name evidence="9" type="ORF">OF850_22925</name>
</gene>
<evidence type="ECO:0000256" key="2">
    <source>
        <dbReference type="ARBA" id="ARBA00010792"/>
    </source>
</evidence>
<evidence type="ECO:0000256" key="4">
    <source>
        <dbReference type="ARBA" id="ARBA00022692"/>
    </source>
</evidence>
<keyword evidence="4 7" id="KW-0812">Transmembrane</keyword>
<evidence type="ECO:0000256" key="7">
    <source>
        <dbReference type="RuleBase" id="RU367016"/>
    </source>
</evidence>